<evidence type="ECO:0000313" key="2">
    <source>
        <dbReference type="EMBL" id="RAQ96234.1"/>
    </source>
</evidence>
<name>A0A328VM30_9CHLR</name>
<dbReference type="OrthoDB" id="144782at2"/>
<accession>A0A328VM30</accession>
<evidence type="ECO:0000313" key="3">
    <source>
        <dbReference type="Proteomes" id="UP000248706"/>
    </source>
</evidence>
<organism evidence="2 3">
    <name type="scientific">Thermogemmatispora tikiterensis</name>
    <dbReference type="NCBI Taxonomy" id="1825093"/>
    <lineage>
        <taxon>Bacteria</taxon>
        <taxon>Bacillati</taxon>
        <taxon>Chloroflexota</taxon>
        <taxon>Ktedonobacteria</taxon>
        <taxon>Thermogemmatisporales</taxon>
        <taxon>Thermogemmatisporaceae</taxon>
        <taxon>Thermogemmatispora</taxon>
    </lineage>
</organism>
<dbReference type="PANTHER" id="PTHR14859">
    <property type="entry name" value="CALCOFLUOR WHITE HYPERSENSITIVE PROTEIN PRECURSOR"/>
    <property type="match status" value="1"/>
</dbReference>
<dbReference type="InterPro" id="IPR051916">
    <property type="entry name" value="GPI-anchor_lipid_remodeler"/>
</dbReference>
<dbReference type="InterPro" id="IPR005135">
    <property type="entry name" value="Endo/exonuclease/phosphatase"/>
</dbReference>
<feature type="domain" description="Endonuclease/exonuclease/phosphatase" evidence="1">
    <location>
        <begin position="5"/>
        <end position="310"/>
    </location>
</feature>
<keyword evidence="3" id="KW-1185">Reference proteome</keyword>
<dbReference type="Proteomes" id="UP000248706">
    <property type="component" value="Unassembled WGS sequence"/>
</dbReference>
<dbReference type="InterPro" id="IPR036691">
    <property type="entry name" value="Endo/exonu/phosph_ase_sf"/>
</dbReference>
<protein>
    <recommendedName>
        <fullName evidence="1">Endonuclease/exonuclease/phosphatase domain-containing protein</fullName>
    </recommendedName>
</protein>
<proteinExistence type="predicted"/>
<comment type="caution">
    <text evidence="2">The sequence shown here is derived from an EMBL/GenBank/DDBJ whole genome shotgun (WGS) entry which is preliminary data.</text>
</comment>
<dbReference type="GO" id="GO:0016020">
    <property type="term" value="C:membrane"/>
    <property type="evidence" value="ECO:0007669"/>
    <property type="project" value="GOC"/>
</dbReference>
<dbReference type="PANTHER" id="PTHR14859:SF1">
    <property type="entry name" value="PGAP2-INTERACTING PROTEIN"/>
    <property type="match status" value="1"/>
</dbReference>
<sequence length="341" mass="37475">MTRVLSYNILAGGMTPCPGEDRRTEPLARLISAVQPDIVGLPEGLNPRREAEKAVVEELAERLQMTLIRGDHPTAGDEFQVACLTRLPVLASRVHVRPGVLTRPVLEVHVREEDGNELTVFVAHLIASFHKGRAAEHLRQREVEAILDIMAAAHGQPHLLMGDFNALAPGEALRASALLRYVLYLDQTLPSGESHERDGHPHLAYVLPDRLRPLQPLLAHLSRNRPARWFIDALAGLYVPRKSISLLRRAGYLDCFRHLHPHEPGFTCPALMPAGRIDFIFASPELAPRLRACQVVEEGNGVKGPQASDHLPVLAEFAPCATPAPTREISTPQAFAALSSL</sequence>
<dbReference type="AlphaFoldDB" id="A0A328VM30"/>
<dbReference type="Gene3D" id="3.60.10.10">
    <property type="entry name" value="Endonuclease/exonuclease/phosphatase"/>
    <property type="match status" value="1"/>
</dbReference>
<gene>
    <name evidence="2" type="ORF">A4R35_11880</name>
</gene>
<dbReference type="EMBL" id="MCIF01000002">
    <property type="protein sequence ID" value="RAQ96234.1"/>
    <property type="molecule type" value="Genomic_DNA"/>
</dbReference>
<evidence type="ECO:0000259" key="1">
    <source>
        <dbReference type="Pfam" id="PF03372"/>
    </source>
</evidence>
<reference evidence="2 3" key="1">
    <citation type="submission" date="2016-08" db="EMBL/GenBank/DDBJ databases">
        <title>Analysis of Carbohydrate Active Enzymes in Thermogemmatispora T81 Reveals Carbohydrate Degradation Ability.</title>
        <authorList>
            <person name="Tomazini A."/>
            <person name="Lal S."/>
            <person name="Stott M."/>
            <person name="Henrissat B."/>
            <person name="Polikarpov I."/>
            <person name="Sparling R."/>
            <person name="Levin D.B."/>
        </authorList>
    </citation>
    <scope>NUCLEOTIDE SEQUENCE [LARGE SCALE GENOMIC DNA]</scope>
    <source>
        <strain evidence="2 3">T81</strain>
    </source>
</reference>
<dbReference type="Pfam" id="PF03372">
    <property type="entry name" value="Exo_endo_phos"/>
    <property type="match status" value="1"/>
</dbReference>
<dbReference type="GO" id="GO:0006506">
    <property type="term" value="P:GPI anchor biosynthetic process"/>
    <property type="evidence" value="ECO:0007669"/>
    <property type="project" value="TreeGrafter"/>
</dbReference>
<dbReference type="GO" id="GO:0003824">
    <property type="term" value="F:catalytic activity"/>
    <property type="evidence" value="ECO:0007669"/>
    <property type="project" value="InterPro"/>
</dbReference>
<dbReference type="SUPFAM" id="SSF56219">
    <property type="entry name" value="DNase I-like"/>
    <property type="match status" value="1"/>
</dbReference>
<dbReference type="RefSeq" id="WP_112429641.1">
    <property type="nucleotide sequence ID" value="NZ_MCIF01000002.1"/>
</dbReference>